<reference evidence="2" key="2">
    <citation type="submission" date="2011-03" db="EMBL/GenBank/DDBJ databases">
        <title>Comparative genomics and transcriptomics of Neospora caninum and Toxoplasma gondii.</title>
        <authorList>
            <person name="Reid A.J."/>
            <person name="Sohal A."/>
            <person name="Harris D."/>
            <person name="Quail M."/>
            <person name="Sanders M."/>
            <person name="Berriman M."/>
            <person name="Wastling J.M."/>
            <person name="Pain A."/>
        </authorList>
    </citation>
    <scope>NUCLEOTIDE SEQUENCE</scope>
    <source>
        <strain evidence="2">Liverpool</strain>
    </source>
</reference>
<dbReference type="OMA" id="AWWLPEE"/>
<organism evidence="2 4">
    <name type="scientific">Neospora caninum (strain Liverpool)</name>
    <dbReference type="NCBI Taxonomy" id="572307"/>
    <lineage>
        <taxon>Eukaryota</taxon>
        <taxon>Sar</taxon>
        <taxon>Alveolata</taxon>
        <taxon>Apicomplexa</taxon>
        <taxon>Conoidasida</taxon>
        <taxon>Coccidia</taxon>
        <taxon>Eucoccidiorida</taxon>
        <taxon>Eimeriorina</taxon>
        <taxon>Sarcocystidae</taxon>
        <taxon>Neospora</taxon>
    </lineage>
</organism>
<sequence>MAYDNVINDDIEEDFIWRRPTKRTRGITFNTSSRTGIWGKALKWGTMALIGAAALGITAKAGRAALNMWSTTCPARVPTKGGTRAHRARGYLNGSLDRARTLAAGAGELFNAVFVLPPPGQAREYRNGAPFPGNEQEGPAPFVPLLPQLSWLRGPDDQVTETMPVIPLPDMRRMLDYVPSSVIETLNMGQLHPTGLRDTREKDIHLERGSQ</sequence>
<protein>
    <submittedName>
        <fullName evidence="2">Putative rRNA processing protein</fullName>
    </submittedName>
    <submittedName>
        <fullName evidence="3">rRNA processing protein, putative</fullName>
    </submittedName>
</protein>
<dbReference type="eggNOG" id="ENOG502TMBC">
    <property type="taxonomic scope" value="Eukaryota"/>
</dbReference>
<dbReference type="EMBL" id="FR823391">
    <property type="protein sequence ID" value="CBZ54326.1"/>
    <property type="molecule type" value="Genomic_DNA"/>
</dbReference>
<gene>
    <name evidence="3" type="ORF">BN1204_047570</name>
    <name evidence="2" type="ORF">NCLIV_047570</name>
</gene>
<evidence type="ECO:0000256" key="1">
    <source>
        <dbReference type="SAM" id="MobiDB-lite"/>
    </source>
</evidence>
<dbReference type="Proteomes" id="UP000007494">
    <property type="component" value="Chromosome X"/>
</dbReference>
<dbReference type="GeneID" id="13442257"/>
<evidence type="ECO:0000313" key="4">
    <source>
        <dbReference type="Proteomes" id="UP000007494"/>
    </source>
</evidence>
<dbReference type="OrthoDB" id="332684at2759"/>
<dbReference type="AlphaFoldDB" id="F0VM48"/>
<feature type="compositionally biased region" description="Basic and acidic residues" evidence="1">
    <location>
        <begin position="195"/>
        <end position="211"/>
    </location>
</feature>
<evidence type="ECO:0000313" key="2">
    <source>
        <dbReference type="EMBL" id="CBZ54326.1"/>
    </source>
</evidence>
<dbReference type="VEuPathDB" id="ToxoDB:NCLIV_047570"/>
<proteinExistence type="predicted"/>
<name>F0VM48_NEOCL</name>
<reference evidence="2" key="1">
    <citation type="submission" date="2011-02" db="EMBL/GenBank/DDBJ databases">
        <authorList>
            <person name="Aslett M."/>
        </authorList>
    </citation>
    <scope>NUCLEOTIDE SEQUENCE</scope>
    <source>
        <strain evidence="2">Liverpool</strain>
    </source>
</reference>
<reference evidence="4" key="3">
    <citation type="journal article" date="2012" name="PLoS Pathog.">
        <title>Comparative genomics of the apicomplexan parasites Toxoplasma gondii and Neospora caninum: Coccidia differing in host range and transmission strategy.</title>
        <authorList>
            <person name="Reid A.J."/>
            <person name="Vermont S.J."/>
            <person name="Cotton J.A."/>
            <person name="Harris D."/>
            <person name="Hill-Cawthorne G.A."/>
            <person name="Konen-Waisman S."/>
            <person name="Latham S.M."/>
            <person name="Mourier T."/>
            <person name="Norton R."/>
            <person name="Quail M.A."/>
            <person name="Sanders M."/>
            <person name="Shanmugam D."/>
            <person name="Sohal A."/>
            <person name="Wasmuth J.D."/>
            <person name="Brunk B."/>
            <person name="Grigg M.E."/>
            <person name="Howard J.C."/>
            <person name="Parkinson J."/>
            <person name="Roos D.S."/>
            <person name="Trees A.J."/>
            <person name="Berriman M."/>
            <person name="Pain A."/>
            <person name="Wastling J.M."/>
        </authorList>
    </citation>
    <scope>NUCLEOTIDE SEQUENCE [LARGE SCALE GENOMIC DNA]</scope>
    <source>
        <strain evidence="4">Liverpool</strain>
    </source>
</reference>
<dbReference type="RefSeq" id="XP_003884357.1">
    <property type="nucleotide sequence ID" value="XM_003884308.1"/>
</dbReference>
<dbReference type="InParanoid" id="F0VM48"/>
<evidence type="ECO:0000313" key="3">
    <source>
        <dbReference type="EMBL" id="CEL69031.1"/>
    </source>
</evidence>
<keyword evidence="4" id="KW-1185">Reference proteome</keyword>
<dbReference type="EMBL" id="LN714485">
    <property type="protein sequence ID" value="CEL69031.1"/>
    <property type="molecule type" value="Genomic_DNA"/>
</dbReference>
<reference evidence="3" key="4">
    <citation type="journal article" date="2015" name="PLoS ONE">
        <title>Comprehensive Evaluation of Toxoplasma gondii VEG and Neospora caninum LIV Genomes with Tachyzoite Stage Transcriptome and Proteome Defines Novel Transcript Features.</title>
        <authorList>
            <person name="Ramaprasad A."/>
            <person name="Mourier T."/>
            <person name="Naeem R."/>
            <person name="Malas T.B."/>
            <person name="Moussa E."/>
            <person name="Panigrahi A."/>
            <person name="Vermont S.J."/>
            <person name="Otto T.D."/>
            <person name="Wastling J."/>
            <person name="Pain A."/>
        </authorList>
    </citation>
    <scope>NUCLEOTIDE SEQUENCE</scope>
    <source>
        <strain evidence="3">Liverpool</strain>
    </source>
</reference>
<feature type="region of interest" description="Disordered" evidence="1">
    <location>
        <begin position="192"/>
        <end position="211"/>
    </location>
</feature>
<accession>F0VM48</accession>